<protein>
    <submittedName>
        <fullName evidence="1">Uncharacterized protein</fullName>
    </submittedName>
</protein>
<evidence type="ECO:0000313" key="1">
    <source>
        <dbReference type="EMBL" id="AHE99807.1"/>
    </source>
</evidence>
<proteinExistence type="predicted"/>
<evidence type="ECO:0000313" key="2">
    <source>
        <dbReference type="Proteomes" id="UP000005289"/>
    </source>
</evidence>
<dbReference type="Proteomes" id="UP000005289">
    <property type="component" value="Chromosome"/>
</dbReference>
<dbReference type="KEGG" id="tti:THITH_00245"/>
<dbReference type="EMBL" id="CP007029">
    <property type="protein sequence ID" value="AHE99807.1"/>
    <property type="molecule type" value="Genomic_DNA"/>
</dbReference>
<gene>
    <name evidence="1" type="ORF">THITH_00245</name>
</gene>
<dbReference type="HOGENOM" id="CLU_2653378_0_0_6"/>
<sequence>MARWPEQVSEAFDRKIEALRANEALYDLADQFRRGNLVGILRILANEPRVLRVLPRRLARHLSYQAHRIKHGAQGR</sequence>
<organism evidence="1 2">
    <name type="scientific">Thioalkalivibrio paradoxus ARh 1</name>
    <dbReference type="NCBI Taxonomy" id="713585"/>
    <lineage>
        <taxon>Bacteria</taxon>
        <taxon>Pseudomonadati</taxon>
        <taxon>Pseudomonadota</taxon>
        <taxon>Gammaproteobacteria</taxon>
        <taxon>Chromatiales</taxon>
        <taxon>Ectothiorhodospiraceae</taxon>
        <taxon>Thioalkalivibrio</taxon>
    </lineage>
</organism>
<reference evidence="1 2" key="1">
    <citation type="submission" date="2013-12" db="EMBL/GenBank/DDBJ databases">
        <authorList>
            <consortium name="DOE Joint Genome Institute"/>
            <person name="Muyzer G."/>
            <person name="Huntemann M."/>
            <person name="Han J."/>
            <person name="Chen A."/>
            <person name="Kyrpides N."/>
            <person name="Mavromatis K."/>
            <person name="Markowitz V."/>
            <person name="Palaniappan K."/>
            <person name="Ivanova N."/>
            <person name="Schaumberg A."/>
            <person name="Pati A."/>
            <person name="Liolios K."/>
            <person name="Nordberg H.P."/>
            <person name="Cantor M.N."/>
            <person name="Hua S.X."/>
            <person name="Woyke T."/>
        </authorList>
    </citation>
    <scope>NUCLEOTIDE SEQUENCE [LARGE SCALE GENOMIC DNA]</scope>
    <source>
        <strain evidence="1 2">ARh 1</strain>
    </source>
</reference>
<name>W0DRD0_9GAMM</name>
<keyword evidence="2" id="KW-1185">Reference proteome</keyword>
<dbReference type="STRING" id="713585.THITH_00245"/>
<dbReference type="AlphaFoldDB" id="W0DRD0"/>
<accession>W0DRD0</accession>